<dbReference type="Proteomes" id="UP000491168">
    <property type="component" value="Unassembled WGS sequence"/>
</dbReference>
<evidence type="ECO:0000313" key="2">
    <source>
        <dbReference type="EMBL" id="CUP60908.1"/>
    </source>
</evidence>
<evidence type="ECO:0000313" key="5">
    <source>
        <dbReference type="EMBL" id="KAA5494890.1"/>
    </source>
</evidence>
<dbReference type="Proteomes" id="UP000095657">
    <property type="component" value="Unassembled WGS sequence"/>
</dbReference>
<evidence type="ECO:0000313" key="4">
    <source>
        <dbReference type="EMBL" id="KAA5494556.1"/>
    </source>
</evidence>
<sequence length="224" mass="25320">MKLFKKLIFIFLSIGALISCDGMDATYKEFIEEGPIVYIGKVDSLKAYAGRNRVMLEWQKLLDPRAKTAKIFWENRTKSTELQLTDKATLTQVVVEDLAEGSYVFEICTYDTYGNSSIMSEVPCAVYGDVYEKLLFNTKVKTAVLKNDVLTVTFAASLEPTFFASEITYMSSEGKNKTVLLKAPATQVKIDDFAGDHITYRSVYLPEETAIDYFYSESDELEIN</sequence>
<reference evidence="13 14" key="2">
    <citation type="submission" date="2018-08" db="EMBL/GenBank/DDBJ databases">
        <title>A genome reference for cultivated species of the human gut microbiota.</title>
        <authorList>
            <person name="Zou Y."/>
            <person name="Xue W."/>
            <person name="Luo G."/>
        </authorList>
    </citation>
    <scope>NUCLEOTIDE SEQUENCE [LARGE SCALE GENOMIC DNA]</scope>
    <source>
        <strain evidence="6 14">AF24-29LB</strain>
        <strain evidence="9 13">AM16-49B</strain>
        <strain evidence="8 16">AM31-16AC</strain>
        <strain evidence="7 15">OF02-6LB</strain>
    </source>
</reference>
<proteinExistence type="predicted"/>
<dbReference type="Pfam" id="PF16389">
    <property type="entry name" value="DUF4998"/>
    <property type="match status" value="1"/>
</dbReference>
<organism evidence="2 11">
    <name type="scientific">Bacteroides caccae</name>
    <dbReference type="NCBI Taxonomy" id="47678"/>
    <lineage>
        <taxon>Bacteria</taxon>
        <taxon>Pseudomonadati</taxon>
        <taxon>Bacteroidota</taxon>
        <taxon>Bacteroidia</taxon>
        <taxon>Bacteroidales</taxon>
        <taxon>Bacteroidaceae</taxon>
        <taxon>Bacteroides</taxon>
    </lineage>
</organism>
<dbReference type="Proteomes" id="UP000283512">
    <property type="component" value="Unassembled WGS sequence"/>
</dbReference>
<dbReference type="EMBL" id="CP103166">
    <property type="protein sequence ID" value="UVQ97250.1"/>
    <property type="molecule type" value="Genomic_DNA"/>
</dbReference>
<evidence type="ECO:0000313" key="8">
    <source>
        <dbReference type="EMBL" id="RHD46976.1"/>
    </source>
</evidence>
<evidence type="ECO:0000313" key="12">
    <source>
        <dbReference type="Proteomes" id="UP000095725"/>
    </source>
</evidence>
<dbReference type="GeneID" id="75111934"/>
<name>A0A174PQG4_9BACE</name>
<dbReference type="Proteomes" id="UP000284205">
    <property type="component" value="Unassembled WGS sequence"/>
</dbReference>
<dbReference type="EMBL" id="CZAI01000006">
    <property type="protein sequence ID" value="CUP60908.1"/>
    <property type="molecule type" value="Genomic_DNA"/>
</dbReference>
<reference evidence="11 12" key="1">
    <citation type="submission" date="2015-09" db="EMBL/GenBank/DDBJ databases">
        <authorList>
            <consortium name="Pathogen Informatics"/>
        </authorList>
    </citation>
    <scope>NUCLEOTIDE SEQUENCE [LARGE SCALE GENOMIC DNA]</scope>
    <source>
        <strain evidence="2 11">2789STDY5834880</strain>
        <strain evidence="1 12">2789STDY5834946</strain>
    </source>
</reference>
<dbReference type="PROSITE" id="PS51257">
    <property type="entry name" value="PROKAR_LIPOPROTEIN"/>
    <property type="match status" value="1"/>
</dbReference>
<dbReference type="Proteomes" id="UP000284431">
    <property type="component" value="Unassembled WGS sequence"/>
</dbReference>
<dbReference type="EMBL" id="VVYJ01000004">
    <property type="protein sequence ID" value="KAA5477620.1"/>
    <property type="molecule type" value="Genomic_DNA"/>
</dbReference>
<dbReference type="AlphaFoldDB" id="A0A174PQG4"/>
<dbReference type="EMBL" id="VVYF01000003">
    <property type="protein sequence ID" value="KAA5494556.1"/>
    <property type="molecule type" value="Genomic_DNA"/>
</dbReference>
<evidence type="ECO:0000313" key="14">
    <source>
        <dbReference type="Proteomes" id="UP000284205"/>
    </source>
</evidence>
<reference evidence="17 18" key="3">
    <citation type="journal article" date="2019" name="Nat. Med.">
        <title>A library of human gut bacterial isolates paired with longitudinal multiomics data enables mechanistic microbiome research.</title>
        <authorList>
            <person name="Poyet M."/>
            <person name="Groussin M."/>
            <person name="Gibbons S.M."/>
            <person name="Avila-Pacheco J."/>
            <person name="Jiang X."/>
            <person name="Kearney S.M."/>
            <person name="Perrotta A.R."/>
            <person name="Berdy B."/>
            <person name="Zhao S."/>
            <person name="Lieberman T.D."/>
            <person name="Swanson P.K."/>
            <person name="Smith M."/>
            <person name="Roesemann S."/>
            <person name="Alexander J.E."/>
            <person name="Rich S.A."/>
            <person name="Livny J."/>
            <person name="Vlamakis H."/>
            <person name="Clish C."/>
            <person name="Bullock K."/>
            <person name="Deik A."/>
            <person name="Scott J."/>
            <person name="Pierce K.A."/>
            <person name="Xavier R.J."/>
            <person name="Alm E.J."/>
        </authorList>
    </citation>
    <scope>NUCLEOTIDE SEQUENCE [LARGE SCALE GENOMIC DNA]</scope>
    <source>
        <strain evidence="5 17">BIOML-A19</strain>
        <strain evidence="4 19">BIOML-A21</strain>
        <strain evidence="3 18">BIOML-A25</strain>
    </source>
</reference>
<evidence type="ECO:0000313" key="7">
    <source>
        <dbReference type="EMBL" id="RGY26735.1"/>
    </source>
</evidence>
<evidence type="ECO:0000313" key="6">
    <source>
        <dbReference type="EMBL" id="RGR70527.1"/>
    </source>
</evidence>
<dbReference type="InterPro" id="IPR013783">
    <property type="entry name" value="Ig-like_fold"/>
</dbReference>
<evidence type="ECO:0000313" key="15">
    <source>
        <dbReference type="Proteomes" id="UP000284431"/>
    </source>
</evidence>
<dbReference type="Proteomes" id="UP001060260">
    <property type="component" value="Chromosome"/>
</dbReference>
<dbReference type="RefSeq" id="WP_005681927.1">
    <property type="nucleotide sequence ID" value="NZ_CABMOQ010000014.1"/>
</dbReference>
<accession>A0A174PQG4</accession>
<dbReference type="Proteomes" id="UP000284689">
    <property type="component" value="Unassembled WGS sequence"/>
</dbReference>
<dbReference type="Proteomes" id="UP000095725">
    <property type="component" value="Unassembled WGS sequence"/>
</dbReference>
<dbReference type="Proteomes" id="UP000368418">
    <property type="component" value="Unassembled WGS sequence"/>
</dbReference>
<dbReference type="STRING" id="47678.ERS852494_02628"/>
<evidence type="ECO:0000313" key="16">
    <source>
        <dbReference type="Proteomes" id="UP000284689"/>
    </source>
</evidence>
<evidence type="ECO:0000313" key="1">
    <source>
        <dbReference type="EMBL" id="CUP45960.1"/>
    </source>
</evidence>
<evidence type="ECO:0000313" key="3">
    <source>
        <dbReference type="EMBL" id="KAA5477620.1"/>
    </source>
</evidence>
<evidence type="ECO:0000313" key="10">
    <source>
        <dbReference type="EMBL" id="UVQ97250.1"/>
    </source>
</evidence>
<gene>
    <name evidence="9" type="ORF">DW190_18360</name>
    <name evidence="8" type="ORF">DW794_13305</name>
    <name evidence="6" type="ORF">DWY26_11860</name>
    <name evidence="7" type="ORF">DXA49_08330</name>
    <name evidence="2" type="ORF">ERS852494_02628</name>
    <name evidence="1" type="ORF">ERS852558_00268</name>
    <name evidence="5" type="ORF">F2Y31_20305</name>
    <name evidence="4" type="ORF">F2Y35_02985</name>
    <name evidence="3" type="ORF">F2Y39_08345</name>
    <name evidence="10" type="ORF">NXW23_02420</name>
</gene>
<dbReference type="EMBL" id="QRKD01000028">
    <property type="protein sequence ID" value="RHH86204.1"/>
    <property type="molecule type" value="Genomic_DNA"/>
</dbReference>
<evidence type="ECO:0000313" key="19">
    <source>
        <dbReference type="Proteomes" id="UP000491168"/>
    </source>
</evidence>
<dbReference type="EMBL" id="VVYD01000027">
    <property type="protein sequence ID" value="KAA5494890.1"/>
    <property type="molecule type" value="Genomic_DNA"/>
</dbReference>
<dbReference type="Gene3D" id="2.60.40.10">
    <property type="entry name" value="Immunoglobulins"/>
    <property type="match status" value="1"/>
</dbReference>
<dbReference type="Proteomes" id="UP000427825">
    <property type="component" value="Unassembled WGS sequence"/>
</dbReference>
<evidence type="ECO:0000313" key="13">
    <source>
        <dbReference type="Proteomes" id="UP000283512"/>
    </source>
</evidence>
<evidence type="ECO:0000313" key="18">
    <source>
        <dbReference type="Proteomes" id="UP000427825"/>
    </source>
</evidence>
<dbReference type="EMBL" id="QRUO01000010">
    <property type="protein sequence ID" value="RGR70527.1"/>
    <property type="molecule type" value="Genomic_DNA"/>
</dbReference>
<dbReference type="EMBL" id="CZBL01000001">
    <property type="protein sequence ID" value="CUP45960.1"/>
    <property type="molecule type" value="Genomic_DNA"/>
</dbReference>
<evidence type="ECO:0000313" key="9">
    <source>
        <dbReference type="EMBL" id="RHH86204.1"/>
    </source>
</evidence>
<evidence type="ECO:0000313" key="11">
    <source>
        <dbReference type="Proteomes" id="UP000095657"/>
    </source>
</evidence>
<dbReference type="EMBL" id="QSCS01000010">
    <property type="protein sequence ID" value="RGY26735.1"/>
    <property type="molecule type" value="Genomic_DNA"/>
</dbReference>
<reference evidence="10" key="4">
    <citation type="submission" date="2022-08" db="EMBL/GenBank/DDBJ databases">
        <title>Genome Sequencing of Bacteroides fragilis Group Isolates with Nanopore Technology.</title>
        <authorList>
            <person name="Tisza M.J."/>
            <person name="Smith D."/>
            <person name="Dekker J.P."/>
        </authorList>
    </citation>
    <scope>NUCLEOTIDE SEQUENCE</scope>
    <source>
        <strain evidence="10">BFG-474</strain>
    </source>
</reference>
<dbReference type="EMBL" id="QSJD01000020">
    <property type="protein sequence ID" value="RHD46976.1"/>
    <property type="molecule type" value="Genomic_DNA"/>
</dbReference>
<evidence type="ECO:0000313" key="17">
    <source>
        <dbReference type="Proteomes" id="UP000368418"/>
    </source>
</evidence>
<protein>
    <submittedName>
        <fullName evidence="2">Chitobiase</fullName>
    </submittedName>
    <submittedName>
        <fullName evidence="3">DUF4998 domain-containing protein</fullName>
    </submittedName>
</protein>